<dbReference type="Gene3D" id="2.40.170.20">
    <property type="entry name" value="TonB-dependent receptor, beta-barrel domain"/>
    <property type="match status" value="1"/>
</dbReference>
<keyword evidence="9" id="KW-0675">Receptor</keyword>
<keyword evidence="7" id="KW-0732">Signal</keyword>
<dbReference type="InterPro" id="IPR057601">
    <property type="entry name" value="Oar-like_b-barrel"/>
</dbReference>
<dbReference type="InterPro" id="IPR039426">
    <property type="entry name" value="TonB-dep_rcpt-like"/>
</dbReference>
<dbReference type="Pfam" id="PF25183">
    <property type="entry name" value="OMP_b-brl_4"/>
    <property type="match status" value="2"/>
</dbReference>
<keyword evidence="6" id="KW-0998">Cell outer membrane</keyword>
<proteinExistence type="predicted"/>
<feature type="signal peptide" evidence="7">
    <location>
        <begin position="1"/>
        <end position="28"/>
    </location>
</feature>
<organism evidence="9 10">
    <name type="scientific">Oleiagrimonas citrea</name>
    <dbReference type="NCBI Taxonomy" id="1665687"/>
    <lineage>
        <taxon>Bacteria</taxon>
        <taxon>Pseudomonadati</taxon>
        <taxon>Pseudomonadota</taxon>
        <taxon>Gammaproteobacteria</taxon>
        <taxon>Lysobacterales</taxon>
        <taxon>Rhodanobacteraceae</taxon>
        <taxon>Oleiagrimonas</taxon>
    </lineage>
</organism>
<keyword evidence="4" id="KW-0812">Transmembrane</keyword>
<gene>
    <name evidence="9" type="ORF">HF690_13610</name>
</gene>
<evidence type="ECO:0000256" key="3">
    <source>
        <dbReference type="ARBA" id="ARBA00022452"/>
    </source>
</evidence>
<name>A0A846ZR48_9GAMM</name>
<evidence type="ECO:0000256" key="1">
    <source>
        <dbReference type="ARBA" id="ARBA00004571"/>
    </source>
</evidence>
<evidence type="ECO:0000256" key="2">
    <source>
        <dbReference type="ARBA" id="ARBA00022448"/>
    </source>
</evidence>
<feature type="domain" description="TonB-dependent transporter Oar-like beta-barrel" evidence="8">
    <location>
        <begin position="246"/>
        <end position="319"/>
    </location>
</feature>
<keyword evidence="5" id="KW-0472">Membrane</keyword>
<dbReference type="PANTHER" id="PTHR30069">
    <property type="entry name" value="TONB-DEPENDENT OUTER MEMBRANE RECEPTOR"/>
    <property type="match status" value="1"/>
</dbReference>
<dbReference type="Pfam" id="PF13620">
    <property type="entry name" value="CarboxypepD_reg"/>
    <property type="match status" value="1"/>
</dbReference>
<evidence type="ECO:0000259" key="8">
    <source>
        <dbReference type="Pfam" id="PF25183"/>
    </source>
</evidence>
<dbReference type="GO" id="GO:0009279">
    <property type="term" value="C:cell outer membrane"/>
    <property type="evidence" value="ECO:0007669"/>
    <property type="project" value="UniProtKB-SubCell"/>
</dbReference>
<comment type="caution">
    <text evidence="9">The sequence shown here is derived from an EMBL/GenBank/DDBJ whole genome shotgun (WGS) entry which is preliminary data.</text>
</comment>
<dbReference type="AlphaFoldDB" id="A0A846ZR48"/>
<evidence type="ECO:0000256" key="4">
    <source>
        <dbReference type="ARBA" id="ARBA00022692"/>
    </source>
</evidence>
<evidence type="ECO:0000256" key="5">
    <source>
        <dbReference type="ARBA" id="ARBA00023136"/>
    </source>
</evidence>
<comment type="subcellular location">
    <subcellularLocation>
        <location evidence="1">Cell outer membrane</location>
        <topology evidence="1">Multi-pass membrane protein</topology>
    </subcellularLocation>
</comment>
<protein>
    <submittedName>
        <fullName evidence="9">TonB-dependent receptor</fullName>
    </submittedName>
</protein>
<dbReference type="Proteomes" id="UP000541636">
    <property type="component" value="Unassembled WGS sequence"/>
</dbReference>
<dbReference type="GO" id="GO:0015344">
    <property type="term" value="F:siderophore uptake transmembrane transporter activity"/>
    <property type="evidence" value="ECO:0007669"/>
    <property type="project" value="TreeGrafter"/>
</dbReference>
<evidence type="ECO:0000256" key="7">
    <source>
        <dbReference type="SAM" id="SignalP"/>
    </source>
</evidence>
<evidence type="ECO:0000256" key="6">
    <source>
        <dbReference type="ARBA" id="ARBA00023237"/>
    </source>
</evidence>
<dbReference type="SUPFAM" id="SSF49452">
    <property type="entry name" value="Starch-binding domain-like"/>
    <property type="match status" value="1"/>
</dbReference>
<keyword evidence="3" id="KW-1134">Transmembrane beta strand</keyword>
<feature type="domain" description="TonB-dependent transporter Oar-like beta-barrel" evidence="8">
    <location>
        <begin position="339"/>
        <end position="879"/>
    </location>
</feature>
<dbReference type="PANTHER" id="PTHR30069:SF46">
    <property type="entry name" value="OAR PROTEIN"/>
    <property type="match status" value="1"/>
</dbReference>
<sequence>MRLKRRMIASLIAASVAASVAAPTAVWAQSVNATVRGDGPPNATVTAFNVATGTTRRTQVNADGHYALVGLPPGTYQIDAGPGTGRTLTLSVASTTSLNFPKNGASKTPSTANATELGAVQVSAINLPEVKTSEVGTTITQQQIQSLPQASRNFLEFADIVPGMQFSVAGTSKNTSLQGGAQSPNGVNVYIDGISQKSYVMGGGIAGQNASQGNPFPQLAIGEYKVITSNYKAEYDQVTSAAVTSVTKSGTNEFHGEVFSRYTSDKFRARTPAENAKNKKTTSQEKEYGVAVGGPIIKDKMHFFFTYEGKRFNSPTAVTPPDTTATAVQYLPADVQAQFGPANNPFQENLYFGKIDWEPTDRDRFELTARVRKEHTNSGIGNGTAASAGVNQINDDKRYALKWAHSADAWYNEMTVSHQSTFFQPTPLNLGNGAIYTYGDANNAQIIDTGPASPLAAQNKGQKGWTFKDDLTLNDLEWAGNHVVKMGVTYRDLTLTAADASDINPQYYYNVTSSGTDSLPYKAFFTKPVTGLGSLAPVVTTKDKQYGAYIQDDWDVTDKLQVNLGIRWDYEDNPSYTGFVTPPNVVAALQGTNPYAVGTPYEGETYAQALARGGINVNDYISNGHQRSNKKNEWQPRLGFSYDMFGDEAHVFHGGWGRSYDRNLYNYLQLETTKSALPQFTVYFQNPNNGQCLNNGTPCYAWDPSYASLAGLQALVQAGNGGEVDLLNNNLKVPYSDQASLGMSNKIGDWQTDVTFTRVQYHNGFAFILGNRYPNGDFFQNHSQPWGDGVPGFGSLILGTNGIETRNNEILVSAQKPYTKQSGWGATFAYTMTNAHQNRSVTEHYSFDYATIQDYPFVTSNAAPKHRIVATGTFSGPWGIVLGAKLTLATPTPLNSNACYFPNAQFPNGVTFDNGSYCHTVAIKPQGQGRFLVGGKIWGYRDVDFQATKNFNVGHGVTMYARFDLINVFNWKNLVDTQTNLTGGPGNEAAVYNTSGNIQYYPRTVKFEIGARF</sequence>
<keyword evidence="10" id="KW-1185">Reference proteome</keyword>
<dbReference type="GO" id="GO:0030246">
    <property type="term" value="F:carbohydrate binding"/>
    <property type="evidence" value="ECO:0007669"/>
    <property type="project" value="InterPro"/>
</dbReference>
<dbReference type="RefSeq" id="WP_168609946.1">
    <property type="nucleotide sequence ID" value="NZ_JAAZQD010000006.1"/>
</dbReference>
<evidence type="ECO:0000313" key="10">
    <source>
        <dbReference type="Proteomes" id="UP000541636"/>
    </source>
</evidence>
<evidence type="ECO:0000313" key="9">
    <source>
        <dbReference type="EMBL" id="NKZ39989.1"/>
    </source>
</evidence>
<dbReference type="InterPro" id="IPR036942">
    <property type="entry name" value="Beta-barrel_TonB_sf"/>
</dbReference>
<keyword evidence="2" id="KW-0813">Transport</keyword>
<dbReference type="SUPFAM" id="SSF56935">
    <property type="entry name" value="Porins"/>
    <property type="match status" value="1"/>
</dbReference>
<dbReference type="EMBL" id="JAAZQD010000006">
    <property type="protein sequence ID" value="NKZ39989.1"/>
    <property type="molecule type" value="Genomic_DNA"/>
</dbReference>
<dbReference type="InterPro" id="IPR013784">
    <property type="entry name" value="Carb-bd-like_fold"/>
</dbReference>
<accession>A0A846ZR48</accession>
<feature type="chain" id="PRO_5032448783" evidence="7">
    <location>
        <begin position="29"/>
        <end position="1013"/>
    </location>
</feature>
<reference evidence="9 10" key="1">
    <citation type="journal article" date="2017" name="Int. J. Syst. Evol. Microbiol.">
        <title>Oleiagrimonas citrea sp. nov., a marine bacterium isolated from tidal flat sediment and emended description of the genus Oleiagrimonas Fang et al. 2015 and Oleiagrimonas soli.</title>
        <authorList>
            <person name="Yang S.H."/>
            <person name="Seo H.S."/>
            <person name="Seong C.N."/>
            <person name="Kwon K.K."/>
        </authorList>
    </citation>
    <scope>NUCLEOTIDE SEQUENCE [LARGE SCALE GENOMIC DNA]</scope>
    <source>
        <strain evidence="9 10">MEBiC09124</strain>
    </source>
</reference>
<dbReference type="GO" id="GO:0044718">
    <property type="term" value="P:siderophore transmembrane transport"/>
    <property type="evidence" value="ECO:0007669"/>
    <property type="project" value="TreeGrafter"/>
</dbReference>